<dbReference type="GO" id="GO:1902555">
    <property type="term" value="C:endoribonuclease complex"/>
    <property type="evidence" value="ECO:0007669"/>
    <property type="project" value="UniProtKB-ARBA"/>
</dbReference>
<proteinExistence type="predicted"/>
<organism evidence="3">
    <name type="scientific">Siphoviridae sp. ctg8V11</name>
    <dbReference type="NCBI Taxonomy" id="2827910"/>
    <lineage>
        <taxon>Viruses</taxon>
        <taxon>Duplodnaviria</taxon>
        <taxon>Heunggongvirae</taxon>
        <taxon>Uroviricota</taxon>
        <taxon>Caudoviricetes</taxon>
    </lineage>
</organism>
<keyword evidence="2" id="KW-0812">Transmembrane</keyword>
<evidence type="ECO:0000313" key="3">
    <source>
        <dbReference type="EMBL" id="DAF57835.1"/>
    </source>
</evidence>
<dbReference type="InterPro" id="IPR010026">
    <property type="entry name" value="Phage_holin_LL-H"/>
</dbReference>
<dbReference type="GO" id="GO:1990904">
    <property type="term" value="C:ribonucleoprotein complex"/>
    <property type="evidence" value="ECO:0007669"/>
    <property type="project" value="UniProtKB-ARBA"/>
</dbReference>
<dbReference type="Pfam" id="PF09682">
    <property type="entry name" value="Phage_holin_6_1"/>
    <property type="match status" value="1"/>
</dbReference>
<reference evidence="3" key="1">
    <citation type="journal article" date="2021" name="Proc. Natl. Acad. Sci. U.S.A.">
        <title>A Catalog of Tens of Thousands of Viruses from Human Metagenomes Reveals Hidden Associations with Chronic Diseases.</title>
        <authorList>
            <person name="Tisza M.J."/>
            <person name="Buck C.B."/>
        </authorList>
    </citation>
    <scope>NUCLEOTIDE SEQUENCE</scope>
    <source>
        <strain evidence="3">Ctg8V11</strain>
    </source>
</reference>
<evidence type="ECO:0000256" key="1">
    <source>
        <dbReference type="ARBA" id="ARBA00022694"/>
    </source>
</evidence>
<evidence type="ECO:0000256" key="2">
    <source>
        <dbReference type="SAM" id="Phobius"/>
    </source>
</evidence>
<protein>
    <submittedName>
        <fullName evidence="3">Holin</fullName>
    </submittedName>
</protein>
<dbReference type="SUPFAM" id="SSF160350">
    <property type="entry name" value="Rnp2-like"/>
    <property type="match status" value="1"/>
</dbReference>
<dbReference type="InterPro" id="IPR038085">
    <property type="entry name" value="Rnp2-like_sf"/>
</dbReference>
<keyword evidence="2" id="KW-1133">Transmembrane helix</keyword>
<dbReference type="GO" id="GO:0008033">
    <property type="term" value="P:tRNA processing"/>
    <property type="evidence" value="ECO:0007669"/>
    <property type="project" value="UniProtKB-KW"/>
</dbReference>
<accession>A0A8S5T498</accession>
<name>A0A8S5T498_9CAUD</name>
<dbReference type="EMBL" id="BK032740">
    <property type="protein sequence ID" value="DAF57835.1"/>
    <property type="molecule type" value="Genomic_DNA"/>
</dbReference>
<sequence>MLEYFIYHYGTQIIAAILCAIFGCLGYAIKQLAVKYINDDTKRAIARVAVQFVEQVWNTLHGADKLAKALETAEALLKKKGIDFDAEEMQILIEAAVAEFNEAFKKPLTEESTADAVRRVEAATE</sequence>
<feature type="transmembrane region" description="Helical" evidence="2">
    <location>
        <begin position="6"/>
        <end position="29"/>
    </location>
</feature>
<keyword evidence="2" id="KW-0472">Membrane</keyword>
<keyword evidence="1" id="KW-0819">tRNA processing</keyword>